<reference evidence="3 4" key="1">
    <citation type="submission" date="2024-09" db="EMBL/GenBank/DDBJ databases">
        <title>Chromosome-scale assembly of Riccia fluitans.</title>
        <authorList>
            <person name="Paukszto L."/>
            <person name="Sawicki J."/>
            <person name="Karawczyk K."/>
            <person name="Piernik-Szablinska J."/>
            <person name="Szczecinska M."/>
            <person name="Mazdziarz M."/>
        </authorList>
    </citation>
    <scope>NUCLEOTIDE SEQUENCE [LARGE SCALE GENOMIC DNA]</scope>
    <source>
        <strain evidence="3">Rf_01</strain>
        <tissue evidence="3">Aerial parts of the thallus</tissue>
    </source>
</reference>
<keyword evidence="4" id="KW-1185">Reference proteome</keyword>
<protein>
    <submittedName>
        <fullName evidence="3">Uncharacterized protein</fullName>
    </submittedName>
</protein>
<gene>
    <name evidence="3" type="ORF">R1flu_024314</name>
</gene>
<name>A0ABD1XUI9_9MARC</name>
<feature type="transmembrane region" description="Helical" evidence="2">
    <location>
        <begin position="120"/>
        <end position="138"/>
    </location>
</feature>
<feature type="compositionally biased region" description="Basic and acidic residues" evidence="1">
    <location>
        <begin position="59"/>
        <end position="81"/>
    </location>
</feature>
<evidence type="ECO:0000256" key="2">
    <source>
        <dbReference type="SAM" id="Phobius"/>
    </source>
</evidence>
<evidence type="ECO:0000313" key="4">
    <source>
        <dbReference type="Proteomes" id="UP001605036"/>
    </source>
</evidence>
<organism evidence="3 4">
    <name type="scientific">Riccia fluitans</name>
    <dbReference type="NCBI Taxonomy" id="41844"/>
    <lineage>
        <taxon>Eukaryota</taxon>
        <taxon>Viridiplantae</taxon>
        <taxon>Streptophyta</taxon>
        <taxon>Embryophyta</taxon>
        <taxon>Marchantiophyta</taxon>
        <taxon>Marchantiopsida</taxon>
        <taxon>Marchantiidae</taxon>
        <taxon>Marchantiales</taxon>
        <taxon>Ricciaceae</taxon>
        <taxon>Riccia</taxon>
    </lineage>
</organism>
<evidence type="ECO:0000256" key="1">
    <source>
        <dbReference type="SAM" id="MobiDB-lite"/>
    </source>
</evidence>
<accession>A0ABD1XUI9</accession>
<comment type="caution">
    <text evidence="3">The sequence shown here is derived from an EMBL/GenBank/DDBJ whole genome shotgun (WGS) entry which is preliminary data.</text>
</comment>
<proteinExistence type="predicted"/>
<keyword evidence="2" id="KW-1133">Transmembrane helix</keyword>
<sequence>MGEERQNQTASNCCWTVAYGGNGAGGRKKRRSSLRGSCGEGVEFWSSRLQCSLNAGRAQRTENRKRPVKKKEMNRWDRESPGGRGGVVGTSLTGRKEESGRRNIVRWKKKHKKKKNHKKIHIFLIVATTASGVINNYTKILMMMEATWDNMQQRPLVTTLRHYSVRFH</sequence>
<dbReference type="EMBL" id="JBHFFA010000007">
    <property type="protein sequence ID" value="KAL2612622.1"/>
    <property type="molecule type" value="Genomic_DNA"/>
</dbReference>
<keyword evidence="2" id="KW-0812">Transmembrane</keyword>
<evidence type="ECO:0000313" key="3">
    <source>
        <dbReference type="EMBL" id="KAL2612622.1"/>
    </source>
</evidence>
<keyword evidence="2" id="KW-0472">Membrane</keyword>
<dbReference type="Proteomes" id="UP001605036">
    <property type="component" value="Unassembled WGS sequence"/>
</dbReference>
<feature type="region of interest" description="Disordered" evidence="1">
    <location>
        <begin position="55"/>
        <end position="100"/>
    </location>
</feature>
<dbReference type="AlphaFoldDB" id="A0ABD1XUI9"/>